<keyword evidence="3" id="KW-1185">Reference proteome</keyword>
<dbReference type="EMBL" id="JAUOEM010000005">
    <property type="protein sequence ID" value="MDO5988888.1"/>
    <property type="molecule type" value="Genomic_DNA"/>
</dbReference>
<dbReference type="Proteomes" id="UP001176891">
    <property type="component" value="Unassembled WGS sequence"/>
</dbReference>
<keyword evidence="1" id="KW-0812">Transmembrane</keyword>
<name>A0ABT8X4J5_9FLAO</name>
<keyword evidence="1" id="KW-1133">Transmembrane helix</keyword>
<evidence type="ECO:0000256" key="1">
    <source>
        <dbReference type="SAM" id="Phobius"/>
    </source>
</evidence>
<protein>
    <submittedName>
        <fullName evidence="2">Uncharacterized protein</fullName>
    </submittedName>
</protein>
<feature type="transmembrane region" description="Helical" evidence="1">
    <location>
        <begin position="80"/>
        <end position="99"/>
    </location>
</feature>
<feature type="transmembrane region" description="Helical" evidence="1">
    <location>
        <begin position="28"/>
        <end position="49"/>
    </location>
</feature>
<evidence type="ECO:0000313" key="2">
    <source>
        <dbReference type="EMBL" id="MDO5988888.1"/>
    </source>
</evidence>
<comment type="caution">
    <text evidence="2">The sequence shown here is derived from an EMBL/GenBank/DDBJ whole genome shotgun (WGS) entry which is preliminary data.</text>
</comment>
<proteinExistence type="predicted"/>
<evidence type="ECO:0000313" key="3">
    <source>
        <dbReference type="Proteomes" id="UP001176891"/>
    </source>
</evidence>
<organism evidence="2 3">
    <name type="scientific">Flavivirga amylovorans</name>
    <dbReference type="NCBI Taxonomy" id="870486"/>
    <lineage>
        <taxon>Bacteria</taxon>
        <taxon>Pseudomonadati</taxon>
        <taxon>Bacteroidota</taxon>
        <taxon>Flavobacteriia</taxon>
        <taxon>Flavobacteriales</taxon>
        <taxon>Flavobacteriaceae</taxon>
        <taxon>Flavivirga</taxon>
    </lineage>
</organism>
<dbReference type="RefSeq" id="WP_303283540.1">
    <property type="nucleotide sequence ID" value="NZ_BAABCZ010000004.1"/>
</dbReference>
<reference evidence="2" key="1">
    <citation type="submission" date="2023-07" db="EMBL/GenBank/DDBJ databases">
        <title>Two novel species in the genus Flavivirga.</title>
        <authorList>
            <person name="Kwon K."/>
        </authorList>
    </citation>
    <scope>NUCLEOTIDE SEQUENCE</scope>
    <source>
        <strain evidence="2">KACC 14157</strain>
    </source>
</reference>
<gene>
    <name evidence="2" type="ORF">Q4Q39_15865</name>
</gene>
<keyword evidence="1" id="KW-0472">Membrane</keyword>
<accession>A0ABT8X4J5</accession>
<sequence length="107" mass="12022">MDVKSIKAESGTIKKMFTAVKKAVSKEFLWILFIMAISIPIALVISYIIRSEAEILSESVSQEIEEVSEIITSQQPLFRVVYGICALGIYFSRMVMTAIKTQLESIK</sequence>